<name>A0A8C4NG29_EPTBU</name>
<feature type="region of interest" description="Disordered" evidence="2">
    <location>
        <begin position="470"/>
        <end position="495"/>
    </location>
</feature>
<feature type="compositionally biased region" description="Basic and acidic residues" evidence="2">
    <location>
        <begin position="324"/>
        <end position="335"/>
    </location>
</feature>
<organism evidence="3 4">
    <name type="scientific">Eptatretus burgeri</name>
    <name type="common">Inshore hagfish</name>
    <dbReference type="NCBI Taxonomy" id="7764"/>
    <lineage>
        <taxon>Eukaryota</taxon>
        <taxon>Metazoa</taxon>
        <taxon>Chordata</taxon>
        <taxon>Craniata</taxon>
        <taxon>Vertebrata</taxon>
        <taxon>Cyclostomata</taxon>
        <taxon>Myxini</taxon>
        <taxon>Myxiniformes</taxon>
        <taxon>Myxinidae</taxon>
        <taxon>Eptatretinae</taxon>
        <taxon>Eptatretus</taxon>
    </lineage>
</organism>
<keyword evidence="4" id="KW-1185">Reference proteome</keyword>
<sequence length="717" mass="84231">MACAMTGEARRREHWQASYTIVDALEQVRHCENFIEELQIKLDESLRQADEVQENYVHGESQQLADAQERVQGLEEDLASTVKELHGETTKADWLCGFVIHELSELNSRDRKNLEEEWKKKLEKEKCEHNLELKQLKEEVRSGNQIRESLEQKIKRGEKSLEQRKEELLEKSRQFEELQGEMREVEWSTHELEQEKSELNKRIEEEQISNSRDRKNLEEELENEAGKGKTEKKQSWKRKNGKRQSWKRKNRKKQSWKKKNGKRESCKRKNGKKNKAGKGKTETRCGIGTTEGRGKIRQSDKGAPGTGDRKKRGISGMTQGILQKSEEMRMEDCKTDVEMSKKLGEKTLELQKHQNKERELQNELEMLREERKRTENETLRNHTVQIEQPEAKARLKNEMQERVVKEQQMNQEKEINQLKEVTRLEKEEHERLWERKQKGQEQLKEKASLEYAEMLEEQRMKQEREINKLKETTTLENEEHDRRDRKQKENEFETDQLKERARLEYTEMEKLRKDNEQLKSFREEERLKWEGKWSQEVEQHNNMGCLTSPRGVMLVVQNLFDITRRMTPQLEQILVIETLREHTGLLTNEIHFEHVELTAREECGKSMMSNLLGRSDRTEVTLKQGRYVGTCIHGADEELMVEIEFYVNEETLSDGVHVCVTPEGVCEVLVNECCVPTLQTTAPVCAAEAETCVGTHSPGGRECSPGVRGSWSVHRQG</sequence>
<evidence type="ECO:0000256" key="2">
    <source>
        <dbReference type="SAM" id="MobiDB-lite"/>
    </source>
</evidence>
<feature type="region of interest" description="Disordered" evidence="2">
    <location>
        <begin position="694"/>
        <end position="717"/>
    </location>
</feature>
<feature type="region of interest" description="Disordered" evidence="2">
    <location>
        <begin position="186"/>
        <end position="335"/>
    </location>
</feature>
<feature type="coiled-coil region" evidence="1">
    <location>
        <begin position="343"/>
        <end position="416"/>
    </location>
</feature>
<evidence type="ECO:0000313" key="3">
    <source>
        <dbReference type="Ensembl" id="ENSEBUP00000006201.1"/>
    </source>
</evidence>
<dbReference type="GeneTree" id="ENSGT00940000169418"/>
<feature type="compositionally biased region" description="Basic residues" evidence="2">
    <location>
        <begin position="235"/>
        <end position="278"/>
    </location>
</feature>
<reference evidence="3" key="2">
    <citation type="submission" date="2025-09" db="UniProtKB">
        <authorList>
            <consortium name="Ensembl"/>
        </authorList>
    </citation>
    <scope>IDENTIFICATION</scope>
</reference>
<dbReference type="AlphaFoldDB" id="A0A8C4NG29"/>
<feature type="coiled-coil region" evidence="1">
    <location>
        <begin position="35"/>
        <end position="84"/>
    </location>
</feature>
<evidence type="ECO:0000256" key="1">
    <source>
        <dbReference type="SAM" id="Coils"/>
    </source>
</evidence>
<dbReference type="Proteomes" id="UP000694388">
    <property type="component" value="Unplaced"/>
</dbReference>
<accession>A0A8C4NG29</accession>
<reference evidence="3" key="1">
    <citation type="submission" date="2025-08" db="UniProtKB">
        <authorList>
            <consortium name="Ensembl"/>
        </authorList>
    </citation>
    <scope>IDENTIFICATION</scope>
</reference>
<dbReference type="Ensembl" id="ENSEBUT00000006653.1">
    <property type="protein sequence ID" value="ENSEBUP00000006201.1"/>
    <property type="gene ID" value="ENSEBUG00000004125.1"/>
</dbReference>
<feature type="coiled-coil region" evidence="1">
    <location>
        <begin position="498"/>
        <end position="528"/>
    </location>
</feature>
<proteinExistence type="predicted"/>
<feature type="compositionally biased region" description="Basic and acidic residues" evidence="2">
    <location>
        <begin position="186"/>
        <end position="234"/>
    </location>
</feature>
<keyword evidence="1" id="KW-0175">Coiled coil</keyword>
<evidence type="ECO:0000313" key="4">
    <source>
        <dbReference type="Proteomes" id="UP000694388"/>
    </source>
</evidence>
<protein>
    <submittedName>
        <fullName evidence="3">Uncharacterized protein</fullName>
    </submittedName>
</protein>